<dbReference type="Pfam" id="PF11856">
    <property type="entry name" value="DUF3376"/>
    <property type="match status" value="1"/>
</dbReference>
<name>A0A2T1FIK1_9CYAN</name>
<dbReference type="SUPFAM" id="SSF52151">
    <property type="entry name" value="FabD/lysophospholipase-like"/>
    <property type="match status" value="1"/>
</dbReference>
<reference evidence="4 5" key="1">
    <citation type="submission" date="2018-03" db="EMBL/GenBank/DDBJ databases">
        <title>The ancient ancestry and fast evolution of plastids.</title>
        <authorList>
            <person name="Moore K.R."/>
            <person name="Magnabosco C."/>
            <person name="Momper L."/>
            <person name="Gold D.A."/>
            <person name="Bosak T."/>
            <person name="Fournier G.P."/>
        </authorList>
    </citation>
    <scope>NUCLEOTIDE SEQUENCE [LARGE SCALE GENOMIC DNA]</scope>
    <source>
        <strain evidence="4 5">CCALA 037</strain>
    </source>
</reference>
<evidence type="ECO:0000259" key="3">
    <source>
        <dbReference type="Pfam" id="PF11856"/>
    </source>
</evidence>
<feature type="domain" description="DUF3376" evidence="3">
    <location>
        <begin position="713"/>
        <end position="789"/>
    </location>
</feature>
<feature type="domain" description="PNPLA" evidence="2">
    <location>
        <begin position="51"/>
        <end position="324"/>
    </location>
</feature>
<sequence>MKILDSKPSDGLEHIPLLPPNSLSCCFLPAIMSNQRSYYQPKFLREMQLGLVVYGGVSLAIYTHGICQEFYHAVRGRGIYKLVKALTDSDVVVDVISGSSAGGINGILLAYAIANSNDREMVDFSAFARVWRSSGELLKILQKPNLFKAHVDASNSTSESFYQRGLLATLIKGIEHKLPRPQQEWFSPTQELDLAIAGTDYLGKVDRTFAEGTLDFRAKNHRAMFRLKHRQGRKEPFNPYYKEPELPRSPNDTYQALVKLCQITAGTPVIFPLVEVDLHDRHNLVDRQLITWGKLAKHYTPDSSTRSDKLYFLDGGLLDSTPLTCLMKEAYYRLPDRCGQRKLFYVDPNPEQLNDRLQLAGKKQDRMGQILQAAALSIPIHQSITNDLQTIHEHNHKVRRYHASIDRAESALESQQILESSDRTQSQIYLRGRLFDFRDRNLPLLLQADLSAQNSQYSVILDKIDRVLTSKFTSGQDRHNYYKLLDRFESQVIDLDVEYSIRQHFYLIETINNLLNSKIDENDRPRLQYLSKQLGCNIKLLEVVRASIELLLSDRSVCNYFYYLIAQESNDRRLRALVYELIFRLHRFLLDGTRFHTFVPNDASGSHLETIPVYFWLDLPELAAENHFSGDSRQRDRWLSQARISSVFAQFKQRISRIGQSSDLHPLIWMDRQLAYDNDRNQSFPSILKQISLAAEMTISKLGDRYTDLLLKQWHTFEFIDRELYPFEYLTNLTEKEIINPICISPDTSQLGIGNGKNTKEKLGGDKLYNIGGFFKKSWRSNDLLWGRLSRWAG</sequence>
<dbReference type="NCBIfam" id="TIGR03607">
    <property type="entry name" value="patatin-like protein"/>
    <property type="match status" value="1"/>
</dbReference>
<dbReference type="Proteomes" id="UP000238937">
    <property type="component" value="Unassembled WGS sequence"/>
</dbReference>
<keyword evidence="5" id="KW-1185">Reference proteome</keyword>
<dbReference type="GO" id="GO:0006629">
    <property type="term" value="P:lipid metabolic process"/>
    <property type="evidence" value="ECO:0007669"/>
    <property type="project" value="UniProtKB-KW"/>
</dbReference>
<gene>
    <name evidence="4" type="ORF">C7B77_25475</name>
</gene>
<keyword evidence="1" id="KW-0443">Lipid metabolism</keyword>
<dbReference type="OrthoDB" id="100834at2"/>
<protein>
    <submittedName>
        <fullName evidence="4">DUF3376 domain-containing protein</fullName>
    </submittedName>
</protein>
<dbReference type="Gene3D" id="3.40.1090.10">
    <property type="entry name" value="Cytosolic phospholipase A2 catalytic domain"/>
    <property type="match status" value="1"/>
</dbReference>
<dbReference type="Pfam" id="PF01734">
    <property type="entry name" value="Patatin"/>
    <property type="match status" value="1"/>
</dbReference>
<evidence type="ECO:0000256" key="1">
    <source>
        <dbReference type="ARBA" id="ARBA00023098"/>
    </source>
</evidence>
<comment type="caution">
    <text evidence="4">The sequence shown here is derived from an EMBL/GenBank/DDBJ whole genome shotgun (WGS) entry which is preliminary data.</text>
</comment>
<proteinExistence type="predicted"/>
<dbReference type="AlphaFoldDB" id="A0A2T1FIK1"/>
<dbReference type="InterPro" id="IPR024282">
    <property type="entry name" value="DUF3376"/>
</dbReference>
<dbReference type="InterPro" id="IPR019894">
    <property type="entry name" value="Patatin-related_protein"/>
</dbReference>
<organism evidence="4 5">
    <name type="scientific">Chamaesiphon polymorphus CCALA 037</name>
    <dbReference type="NCBI Taxonomy" id="2107692"/>
    <lineage>
        <taxon>Bacteria</taxon>
        <taxon>Bacillati</taxon>
        <taxon>Cyanobacteriota</taxon>
        <taxon>Cyanophyceae</taxon>
        <taxon>Gomontiellales</taxon>
        <taxon>Chamaesiphonaceae</taxon>
        <taxon>Chamaesiphon</taxon>
    </lineage>
</organism>
<evidence type="ECO:0000313" key="4">
    <source>
        <dbReference type="EMBL" id="PSB44817.1"/>
    </source>
</evidence>
<dbReference type="InterPro" id="IPR002641">
    <property type="entry name" value="PNPLA_dom"/>
</dbReference>
<dbReference type="EMBL" id="PVWO01000514">
    <property type="protein sequence ID" value="PSB44817.1"/>
    <property type="molecule type" value="Genomic_DNA"/>
</dbReference>
<evidence type="ECO:0000313" key="5">
    <source>
        <dbReference type="Proteomes" id="UP000238937"/>
    </source>
</evidence>
<accession>A0A2T1FIK1</accession>
<evidence type="ECO:0000259" key="2">
    <source>
        <dbReference type="Pfam" id="PF01734"/>
    </source>
</evidence>
<dbReference type="InterPro" id="IPR016035">
    <property type="entry name" value="Acyl_Trfase/lysoPLipase"/>
</dbReference>